<protein>
    <submittedName>
        <fullName evidence="1">Phage terminase-like protein, large subunit, contains N-terminal HTH domain</fullName>
    </submittedName>
</protein>
<evidence type="ECO:0000313" key="2">
    <source>
        <dbReference type="Proteomes" id="UP000184097"/>
    </source>
</evidence>
<dbReference type="SUPFAM" id="SSF52540">
    <property type="entry name" value="P-loop containing nucleoside triphosphate hydrolases"/>
    <property type="match status" value="1"/>
</dbReference>
<dbReference type="InterPro" id="IPR027417">
    <property type="entry name" value="P-loop_NTPase"/>
</dbReference>
<name>A0A1M7SMM9_9FIRM</name>
<reference evidence="1 2" key="1">
    <citation type="submission" date="2016-12" db="EMBL/GenBank/DDBJ databases">
        <authorList>
            <person name="Song W.-J."/>
            <person name="Kurnit D.M."/>
        </authorList>
    </citation>
    <scope>NUCLEOTIDE SEQUENCE [LARGE SCALE GENOMIC DNA]</scope>
    <source>
        <strain evidence="1 2">DSM 14810</strain>
    </source>
</reference>
<evidence type="ECO:0000313" key="1">
    <source>
        <dbReference type="EMBL" id="SHN59709.1"/>
    </source>
</evidence>
<dbReference type="EMBL" id="FRDH01000008">
    <property type="protein sequence ID" value="SHN59709.1"/>
    <property type="molecule type" value="Genomic_DNA"/>
</dbReference>
<sequence>MKKGNQTPTQQVVLHYRTTRGKEAQTLYEQTGRVCQSWQRKQLNNILAINKDGLWVHTKYGYSVPRRNGKNEIIAMRELYALTHGERVLHTAHRTTTSHSASVRLTTLLDDLGYTEVQRPKKEDILSGAYDKCYTYSKQFGLERIVVLGKNGGSVDFRTRSGKGGLGEGFDLLIIDEAQEYTDEQESALKYVVTDSKNPQTIFCGTPPTAVSSGTVFLNFRNDALKGIKKNTGWAEWSVPELSDPMDKILWYRTNPSINVIFTERSIEDEITGDVTDFNIQRLGLWLQHNLKSAISKVEWQQMMAKKLPEFLNHKLFVGIKFGRDGTNCSMAIAIKTKNKKIFVEVIDCKSMREGIGWIIDWLSQAQNVAKVAIDGANGQPLMIPAMKEAKLKKPILPTVAEVVEANSIFEQAVFKKTIVHMGQEELTNIVSNCEKRTIGNKGGFGYSALKPDTEIALMDSVILAHWLASKDKEAAKQQIKY</sequence>
<dbReference type="AlphaFoldDB" id="A0A1M7SMM9"/>
<gene>
    <name evidence="1" type="ORF">SAMN02745247_02094</name>
</gene>
<dbReference type="Gene3D" id="3.40.50.300">
    <property type="entry name" value="P-loop containing nucleotide triphosphate hydrolases"/>
    <property type="match status" value="1"/>
</dbReference>
<dbReference type="RefSeq" id="WP_072703789.1">
    <property type="nucleotide sequence ID" value="NZ_FRDH01000008.1"/>
</dbReference>
<proteinExistence type="predicted"/>
<organism evidence="1 2">
    <name type="scientific">Butyrivibrio hungatei DSM 14810</name>
    <dbReference type="NCBI Taxonomy" id="1121132"/>
    <lineage>
        <taxon>Bacteria</taxon>
        <taxon>Bacillati</taxon>
        <taxon>Bacillota</taxon>
        <taxon>Clostridia</taxon>
        <taxon>Lachnospirales</taxon>
        <taxon>Lachnospiraceae</taxon>
        <taxon>Butyrivibrio</taxon>
    </lineage>
</organism>
<accession>A0A1M7SMM9</accession>
<dbReference type="Proteomes" id="UP000184097">
    <property type="component" value="Unassembled WGS sequence"/>
</dbReference>